<accession>A0ABS6F5B6</accession>
<protein>
    <submittedName>
        <fullName evidence="2">Phosphotransferase</fullName>
    </submittedName>
</protein>
<feature type="domain" description="Aminoglycoside phosphotransferase" evidence="1">
    <location>
        <begin position="31"/>
        <end position="250"/>
    </location>
</feature>
<name>A0ABS6F5B6_9CLOT</name>
<proteinExistence type="predicted"/>
<dbReference type="PANTHER" id="PTHR21064:SF6">
    <property type="entry name" value="AMINOGLYCOSIDE PHOSPHOTRANSFERASE DOMAIN-CONTAINING PROTEIN"/>
    <property type="match status" value="1"/>
</dbReference>
<dbReference type="Pfam" id="PF01636">
    <property type="entry name" value="APH"/>
    <property type="match status" value="1"/>
</dbReference>
<evidence type="ECO:0000313" key="2">
    <source>
        <dbReference type="EMBL" id="MBU5592793.1"/>
    </source>
</evidence>
<comment type="caution">
    <text evidence="2">The sequence shown here is derived from an EMBL/GenBank/DDBJ whole genome shotgun (WGS) entry which is preliminary data.</text>
</comment>
<dbReference type="RefSeq" id="WP_216457520.1">
    <property type="nucleotide sequence ID" value="NZ_JAHLQL010000005.1"/>
</dbReference>
<keyword evidence="3" id="KW-1185">Reference proteome</keyword>
<dbReference type="InterPro" id="IPR050249">
    <property type="entry name" value="Pseudomonas-type_ThrB"/>
</dbReference>
<dbReference type="Proteomes" id="UP000736583">
    <property type="component" value="Unassembled WGS sequence"/>
</dbReference>
<gene>
    <name evidence="2" type="ORF">KQI89_13655</name>
</gene>
<dbReference type="InterPro" id="IPR002575">
    <property type="entry name" value="Aminoglycoside_PTrfase"/>
</dbReference>
<dbReference type="EMBL" id="JAHLQL010000005">
    <property type="protein sequence ID" value="MBU5592793.1"/>
    <property type="molecule type" value="Genomic_DNA"/>
</dbReference>
<sequence length="340" mass="40981">MIENINIILDEVSKLYQLNIDIGNFNKVGNSNNLIYEFQYENEYFVLRITEKDIIHLPSYEAEVDFINYLAKNKVRVSKAISSINNKLVESIKFTNSFYIISIFEKADGHMPIMNSAEEWNSTLFHNCGQTMGQIHALSKEYKFNNKYMKRKQWNEDIYFTEEYSISIEDKKIFNKWNKIVSELNSLPKDKNSYGLIHYDFHQYNFFINKDNNLTVFDFDDCLYNWFLCDIAIAFYHAIGHKPVNEPEKRSNFAWDFIESFLKGYLKENTIDSYWIEKLPLFLEYRRICSYIFFTKMWDKQNIELKQKEYLKKIKYDIENEVPYIGMDFKILKEKLYTWS</sequence>
<organism evidence="2 3">
    <name type="scientific">Clostridium simiarum</name>
    <dbReference type="NCBI Taxonomy" id="2841506"/>
    <lineage>
        <taxon>Bacteria</taxon>
        <taxon>Bacillati</taxon>
        <taxon>Bacillota</taxon>
        <taxon>Clostridia</taxon>
        <taxon>Eubacteriales</taxon>
        <taxon>Clostridiaceae</taxon>
        <taxon>Clostridium</taxon>
    </lineage>
</organism>
<reference evidence="2 3" key="1">
    <citation type="submission" date="2021-06" db="EMBL/GenBank/DDBJ databases">
        <authorList>
            <person name="Sun Q."/>
            <person name="Li D."/>
        </authorList>
    </citation>
    <scope>NUCLEOTIDE SEQUENCE [LARGE SCALE GENOMIC DNA]</scope>
    <source>
        <strain evidence="2 3">MSJ-4</strain>
    </source>
</reference>
<dbReference type="PANTHER" id="PTHR21064">
    <property type="entry name" value="AMINOGLYCOSIDE PHOSPHOTRANSFERASE DOMAIN-CONTAINING PROTEIN-RELATED"/>
    <property type="match status" value="1"/>
</dbReference>
<evidence type="ECO:0000259" key="1">
    <source>
        <dbReference type="Pfam" id="PF01636"/>
    </source>
</evidence>
<evidence type="ECO:0000313" key="3">
    <source>
        <dbReference type="Proteomes" id="UP000736583"/>
    </source>
</evidence>